<dbReference type="AlphaFoldDB" id="A0A081RBT7"/>
<evidence type="ECO:0000313" key="3">
    <source>
        <dbReference type="Proteomes" id="UP000028411"/>
    </source>
</evidence>
<reference evidence="2 3" key="1">
    <citation type="submission" date="2014-02" db="EMBL/GenBank/DDBJ databases">
        <title>Whole genome sequence of Sphingobium chlorophenolicum NBRC 16172.</title>
        <authorList>
            <person name="Gan H.M."/>
            <person name="Gan H.Y."/>
            <person name="Chew T.H."/>
            <person name="Savka M.A."/>
        </authorList>
    </citation>
    <scope>NUCLEOTIDE SEQUENCE [LARGE SCALE GENOMIC DNA]</scope>
    <source>
        <strain evidence="2 3">NBRC 16172</strain>
    </source>
</reference>
<dbReference type="EMBL" id="JFHR01000038">
    <property type="protein sequence ID" value="KEQ52660.1"/>
    <property type="molecule type" value="Genomic_DNA"/>
</dbReference>
<sequence>MAIARAAFPIFSPVFSPIFPIVPFMPSPHRMRENGAGFTRNRDRIGSIGKHS</sequence>
<accession>A0A081RBT7</accession>
<feature type="region of interest" description="Disordered" evidence="1">
    <location>
        <begin position="32"/>
        <end position="52"/>
    </location>
</feature>
<gene>
    <name evidence="2" type="ORF">BV95_03105</name>
</gene>
<evidence type="ECO:0000256" key="1">
    <source>
        <dbReference type="SAM" id="MobiDB-lite"/>
    </source>
</evidence>
<protein>
    <submittedName>
        <fullName evidence="2">Uncharacterized protein</fullName>
    </submittedName>
</protein>
<proteinExistence type="predicted"/>
<name>A0A081RBT7_SPHCR</name>
<organism evidence="2 3">
    <name type="scientific">Sphingobium chlorophenolicum</name>
    <dbReference type="NCBI Taxonomy" id="46429"/>
    <lineage>
        <taxon>Bacteria</taxon>
        <taxon>Pseudomonadati</taxon>
        <taxon>Pseudomonadota</taxon>
        <taxon>Alphaproteobacteria</taxon>
        <taxon>Sphingomonadales</taxon>
        <taxon>Sphingomonadaceae</taxon>
        <taxon>Sphingobium</taxon>
    </lineage>
</organism>
<evidence type="ECO:0000313" key="2">
    <source>
        <dbReference type="EMBL" id="KEQ52660.1"/>
    </source>
</evidence>
<dbReference type="Proteomes" id="UP000028411">
    <property type="component" value="Unassembled WGS sequence"/>
</dbReference>
<comment type="caution">
    <text evidence="2">The sequence shown here is derived from an EMBL/GenBank/DDBJ whole genome shotgun (WGS) entry which is preliminary data.</text>
</comment>